<feature type="compositionally biased region" description="Polar residues" evidence="1">
    <location>
        <begin position="601"/>
        <end position="643"/>
    </location>
</feature>
<accession>A0A2N5TJ48</accession>
<dbReference type="Proteomes" id="UP000235392">
    <property type="component" value="Unassembled WGS sequence"/>
</dbReference>
<feature type="domain" description="PIK-related kinase FAT" evidence="2">
    <location>
        <begin position="405"/>
        <end position="541"/>
    </location>
</feature>
<dbReference type="AlphaFoldDB" id="A0A2N5TJ48"/>
<feature type="region of interest" description="Disordered" evidence="1">
    <location>
        <begin position="749"/>
        <end position="769"/>
    </location>
</feature>
<organism evidence="3 4">
    <name type="scientific">Puccinia coronata f. sp. avenae</name>
    <dbReference type="NCBI Taxonomy" id="200324"/>
    <lineage>
        <taxon>Eukaryota</taxon>
        <taxon>Fungi</taxon>
        <taxon>Dikarya</taxon>
        <taxon>Basidiomycota</taxon>
        <taxon>Pucciniomycotina</taxon>
        <taxon>Pucciniomycetes</taxon>
        <taxon>Pucciniales</taxon>
        <taxon>Pucciniaceae</taxon>
        <taxon>Puccinia</taxon>
    </lineage>
</organism>
<gene>
    <name evidence="3" type="ORF">PCASD_22779</name>
</gene>
<dbReference type="EMBL" id="PGCI01000531">
    <property type="protein sequence ID" value="PLW25522.1"/>
    <property type="molecule type" value="Genomic_DNA"/>
</dbReference>
<evidence type="ECO:0000259" key="2">
    <source>
        <dbReference type="Pfam" id="PF02259"/>
    </source>
</evidence>
<feature type="region of interest" description="Disordered" evidence="1">
    <location>
        <begin position="921"/>
        <end position="944"/>
    </location>
</feature>
<comment type="caution">
    <text evidence="3">The sequence shown here is derived from an EMBL/GenBank/DDBJ whole genome shotgun (WGS) entry which is preliminary data.</text>
</comment>
<feature type="compositionally biased region" description="Low complexity" evidence="1">
    <location>
        <begin position="752"/>
        <end position="762"/>
    </location>
</feature>
<feature type="domain" description="PIK-related kinase FAT" evidence="2">
    <location>
        <begin position="227"/>
        <end position="400"/>
    </location>
</feature>
<evidence type="ECO:0000313" key="3">
    <source>
        <dbReference type="EMBL" id="PLW25522.1"/>
    </source>
</evidence>
<evidence type="ECO:0000256" key="1">
    <source>
        <dbReference type="SAM" id="MobiDB-lite"/>
    </source>
</evidence>
<dbReference type="InterPro" id="IPR003151">
    <property type="entry name" value="PIK-rel_kinase_FAT"/>
</dbReference>
<reference evidence="3 4" key="1">
    <citation type="submission" date="2017-11" db="EMBL/GenBank/DDBJ databases">
        <title>De novo assembly and phasing of dikaryotic genomes from two isolates of Puccinia coronata f. sp. avenae, the causal agent of oat crown rust.</title>
        <authorList>
            <person name="Miller M.E."/>
            <person name="Zhang Y."/>
            <person name="Omidvar V."/>
            <person name="Sperschneider J."/>
            <person name="Schwessinger B."/>
            <person name="Raley C."/>
            <person name="Palmer J.M."/>
            <person name="Garnica D."/>
            <person name="Upadhyaya N."/>
            <person name="Rathjen J."/>
            <person name="Taylor J.M."/>
            <person name="Park R.F."/>
            <person name="Dodds P.N."/>
            <person name="Hirsch C.D."/>
            <person name="Kianian S.F."/>
            <person name="Figueroa M."/>
        </authorList>
    </citation>
    <scope>NUCLEOTIDE SEQUENCE [LARGE SCALE GENOMIC DNA]</scope>
    <source>
        <strain evidence="3">12SD80</strain>
    </source>
</reference>
<feature type="region of interest" description="Disordered" evidence="1">
    <location>
        <begin position="39"/>
        <end position="144"/>
    </location>
</feature>
<proteinExistence type="predicted"/>
<sequence>MFMDQKQRPDLIVPDWAEFSKSQPTDGVRTFLDAVTAYQRQTARAERTTSRNQPGDSRHSKPAKLGFASCSPASNNRSCPHPPSRKTKDLQSDRKRQHSDSQPVQKEQLDQLFDPKLNSSYLPSKRSADKNRGKTRLQTASLGNQSTNGGAKACVWRLMRQCPMSKLVNEKRRNKYMRWRQKKLEPICCRSVRANIIFGNIIGSFVRQKCNKWERLSDLARAEHNSELLLECQWRQADWSAKHESIKLAIANLPSQSIQKTTFQAYLTLLNSHIGLLVDEHRSEFTKICNKGIQLCLHQWFRLPKIVTDSHIPLLQVFQQFVELQEASQIFHSLTTTTSQNLEARSVDLKHVLQTWRERLPNSWDVINIWSDLVAWRQHVFSAINRTYIPWIQSNVVANTQSFAIYTLPNIEISEAFLKLCEQAKVHFEHSEDFGSGFEAISQTNLMYFGASQKAKFHTIKAVFLARLNLHKEALQVFNQAVSTDLQYPKAWAQWGAYQDKLFENSPENLQLASGAVNCHLQASGMYKNGKSRKLLTRIFWLIGLVDANGTIGCAFNNYNTLCQGIVDQDSQIVSLGEELLPQRQRAYNAGYRGAITVFNNSANPEKNSSQTPSTLAQRDGTSNSGINPGQVVSTLSNHAPQSTSPPAPLPLEHVDDIMGTLKTQFPLLALSMEMLVDQLLQRFEPPPEEEVYRLLCTLLQEALAVGHTIFSFFHRLNNWPHPNQRFEQSSGQKGFCFELATWRNSNYQPVPASSTNSAPSTTRKEDSVLPMPVNLNGIAESLALVTASADDPSPPIPQPAASEDAESTMAPKPSINQLRSNQITSRYITSPLPVKNAMHGVGSQDNIVQVINLACQLADRIGATAVTLAAKIPDPLSLRQLPRLALPSQKLPRIKPLQAQSRPVWRAATSTRRIIGQSSFQHQRQLFERPPSQNPGRAGINRAPADLEIDPIDTATFLAGVDPSL</sequence>
<feature type="region of interest" description="Disordered" evidence="1">
    <location>
        <begin position="601"/>
        <end position="652"/>
    </location>
</feature>
<feature type="region of interest" description="Disordered" evidence="1">
    <location>
        <begin position="789"/>
        <end position="819"/>
    </location>
</feature>
<evidence type="ECO:0000313" key="4">
    <source>
        <dbReference type="Proteomes" id="UP000235392"/>
    </source>
</evidence>
<name>A0A2N5TJ48_9BASI</name>
<protein>
    <recommendedName>
        <fullName evidence="2">PIK-related kinase FAT domain-containing protein</fullName>
    </recommendedName>
</protein>
<dbReference type="Pfam" id="PF02259">
    <property type="entry name" value="FAT"/>
    <property type="match status" value="2"/>
</dbReference>